<protein>
    <submittedName>
        <fullName evidence="4">Uncharacterized protein</fullName>
    </submittedName>
</protein>
<accession>A0ABT0CAS9</accession>
<reference evidence="4" key="1">
    <citation type="submission" date="2021-02" db="EMBL/GenBank/DDBJ databases">
        <title>The CRISPR/cas machinery reduction and long-range gene transfer in the hot spring cyanobacterium Synechococcus.</title>
        <authorList>
            <person name="Dvorak P."/>
            <person name="Jahodarova E."/>
            <person name="Hasler P."/>
            <person name="Poulickova A."/>
        </authorList>
    </citation>
    <scope>NUCLEOTIDE SEQUENCE</scope>
    <source>
        <strain evidence="4">Rupite</strain>
    </source>
</reference>
<organism evidence="4 5">
    <name type="scientific">Thermostichus vulcanus str. 'Rupite'</name>
    <dbReference type="NCBI Taxonomy" id="2813851"/>
    <lineage>
        <taxon>Bacteria</taxon>
        <taxon>Bacillati</taxon>
        <taxon>Cyanobacteriota</taxon>
        <taxon>Cyanophyceae</taxon>
        <taxon>Thermostichales</taxon>
        <taxon>Thermostichaceae</taxon>
        <taxon>Thermostichus</taxon>
    </lineage>
</organism>
<dbReference type="EMBL" id="JAFIRA010000017">
    <property type="protein sequence ID" value="MCJ2542887.1"/>
    <property type="molecule type" value="Genomic_DNA"/>
</dbReference>
<evidence type="ECO:0000256" key="1">
    <source>
        <dbReference type="SAM" id="Coils"/>
    </source>
</evidence>
<gene>
    <name evidence="4" type="ORF">JX360_08215</name>
</gene>
<evidence type="ECO:0000256" key="2">
    <source>
        <dbReference type="SAM" id="MobiDB-lite"/>
    </source>
</evidence>
<feature type="signal peptide" evidence="3">
    <location>
        <begin position="1"/>
        <end position="27"/>
    </location>
</feature>
<keyword evidence="5" id="KW-1185">Reference proteome</keyword>
<name>A0ABT0CAS9_THEVL</name>
<keyword evidence="1" id="KW-0175">Coiled coil</keyword>
<feature type="coiled-coil region" evidence="1">
    <location>
        <begin position="171"/>
        <end position="219"/>
    </location>
</feature>
<feature type="region of interest" description="Disordered" evidence="2">
    <location>
        <begin position="32"/>
        <end position="112"/>
    </location>
</feature>
<feature type="chain" id="PRO_5045721079" evidence="3">
    <location>
        <begin position="28"/>
        <end position="244"/>
    </location>
</feature>
<dbReference type="Proteomes" id="UP000830835">
    <property type="component" value="Unassembled WGS sequence"/>
</dbReference>
<keyword evidence="3" id="KW-0732">Signal</keyword>
<evidence type="ECO:0000256" key="3">
    <source>
        <dbReference type="SAM" id="SignalP"/>
    </source>
</evidence>
<evidence type="ECO:0000313" key="4">
    <source>
        <dbReference type="EMBL" id="MCJ2542887.1"/>
    </source>
</evidence>
<evidence type="ECO:0000313" key="5">
    <source>
        <dbReference type="Proteomes" id="UP000830835"/>
    </source>
</evidence>
<comment type="caution">
    <text evidence="4">The sequence shown here is derived from an EMBL/GenBank/DDBJ whole genome shotgun (WGS) entry which is preliminary data.</text>
</comment>
<proteinExistence type="predicted"/>
<feature type="compositionally biased region" description="Polar residues" evidence="2">
    <location>
        <begin position="32"/>
        <end position="48"/>
    </location>
</feature>
<sequence length="244" mass="27068">MARRVRWAWGLGVCLGLYSLGAGNVQAQLNSNTRHSTHGIPTSEASPSPLQPHLPSVKDSSEDSEQSESSLEAQEPGSESTPPPNDLPFPGRLPRLTTPMARPQTPTPERWQPALPSAEAELFPFSRFPLLEKLDPPPPTLADLGIHLDRLALLPDADLAEQMDVEFSQQLARLNAQIADKQERLYRLLQDWSSSEADLRQIQAQLSELRTERDRLALEHLLMLRQLQDSFALPLPNRSAASSP</sequence>